<sequence>MDRCGGPPAIAAEDGGRHLHIPIHVHEYSRPGLLAIPWYVDIHLVCDFPYARRRCGLLHSLEVLVDHRLHLARERLRLLGALVYGLLGILLYGLLDHSFELLCSWHRGGLSGREREVRKVEIKRVVLEGATGKMPVGDGSPKTERMGEIEPGMLPYLCGRVDASLDTIEFV</sequence>
<proteinExistence type="predicted"/>
<organism evidence="1 2">
    <name type="scientific">Irpex rosettiformis</name>
    <dbReference type="NCBI Taxonomy" id="378272"/>
    <lineage>
        <taxon>Eukaryota</taxon>
        <taxon>Fungi</taxon>
        <taxon>Dikarya</taxon>
        <taxon>Basidiomycota</taxon>
        <taxon>Agaricomycotina</taxon>
        <taxon>Agaricomycetes</taxon>
        <taxon>Polyporales</taxon>
        <taxon>Irpicaceae</taxon>
        <taxon>Irpex</taxon>
    </lineage>
</organism>
<reference evidence="1" key="1">
    <citation type="journal article" date="2021" name="Environ. Microbiol.">
        <title>Gene family expansions and transcriptome signatures uncover fungal adaptations to wood decay.</title>
        <authorList>
            <person name="Hage H."/>
            <person name="Miyauchi S."/>
            <person name="Viragh M."/>
            <person name="Drula E."/>
            <person name="Min B."/>
            <person name="Chaduli D."/>
            <person name="Navarro D."/>
            <person name="Favel A."/>
            <person name="Norest M."/>
            <person name="Lesage-Meessen L."/>
            <person name="Balint B."/>
            <person name="Merenyi Z."/>
            <person name="de Eugenio L."/>
            <person name="Morin E."/>
            <person name="Martinez A.T."/>
            <person name="Baldrian P."/>
            <person name="Stursova M."/>
            <person name="Martinez M.J."/>
            <person name="Novotny C."/>
            <person name="Magnuson J.K."/>
            <person name="Spatafora J.W."/>
            <person name="Maurice S."/>
            <person name="Pangilinan J."/>
            <person name="Andreopoulos W."/>
            <person name="LaButti K."/>
            <person name="Hundley H."/>
            <person name="Na H."/>
            <person name="Kuo A."/>
            <person name="Barry K."/>
            <person name="Lipzen A."/>
            <person name="Henrissat B."/>
            <person name="Riley R."/>
            <person name="Ahrendt S."/>
            <person name="Nagy L.G."/>
            <person name="Grigoriev I.V."/>
            <person name="Martin F."/>
            <person name="Rosso M.N."/>
        </authorList>
    </citation>
    <scope>NUCLEOTIDE SEQUENCE</scope>
    <source>
        <strain evidence="1">CBS 384.51</strain>
    </source>
</reference>
<dbReference type="Proteomes" id="UP001055072">
    <property type="component" value="Unassembled WGS sequence"/>
</dbReference>
<evidence type="ECO:0000313" key="2">
    <source>
        <dbReference type="Proteomes" id="UP001055072"/>
    </source>
</evidence>
<protein>
    <submittedName>
        <fullName evidence="1">Uncharacterized protein</fullName>
    </submittedName>
</protein>
<evidence type="ECO:0000313" key="1">
    <source>
        <dbReference type="EMBL" id="KAI0089895.1"/>
    </source>
</evidence>
<dbReference type="EMBL" id="MU274909">
    <property type="protein sequence ID" value="KAI0089895.1"/>
    <property type="molecule type" value="Genomic_DNA"/>
</dbReference>
<keyword evidence="2" id="KW-1185">Reference proteome</keyword>
<accession>A0ACB8U6J5</accession>
<gene>
    <name evidence="1" type="ORF">BDY19DRAFT_941327</name>
</gene>
<name>A0ACB8U6J5_9APHY</name>
<comment type="caution">
    <text evidence="1">The sequence shown here is derived from an EMBL/GenBank/DDBJ whole genome shotgun (WGS) entry which is preliminary data.</text>
</comment>